<evidence type="ECO:0000313" key="2">
    <source>
        <dbReference type="Proteomes" id="UP000523000"/>
    </source>
</evidence>
<keyword evidence="2" id="KW-1185">Reference proteome</keyword>
<accession>A0A839QXW1</accession>
<proteinExistence type="predicted"/>
<organism evidence="1 2">
    <name type="scientific">Paeniglutamicibacter cryotolerans</name>
    <dbReference type="NCBI Taxonomy" id="670079"/>
    <lineage>
        <taxon>Bacteria</taxon>
        <taxon>Bacillati</taxon>
        <taxon>Actinomycetota</taxon>
        <taxon>Actinomycetes</taxon>
        <taxon>Micrococcales</taxon>
        <taxon>Micrococcaceae</taxon>
        <taxon>Paeniglutamicibacter</taxon>
    </lineage>
</organism>
<name>A0A839QXW1_9MICC</name>
<dbReference type="EMBL" id="JACHVS010000002">
    <property type="protein sequence ID" value="MBB2996801.1"/>
    <property type="molecule type" value="Genomic_DNA"/>
</dbReference>
<sequence>MPSAGAHASIHSTPISLAIQRAEDRSESVVGYAAPHAAEHTIGKNDPAAAVWVMERSKD</sequence>
<dbReference type="Proteomes" id="UP000523000">
    <property type="component" value="Unassembled WGS sequence"/>
</dbReference>
<protein>
    <submittedName>
        <fullName evidence="1">Uncharacterized protein</fullName>
    </submittedName>
</protein>
<evidence type="ECO:0000313" key="1">
    <source>
        <dbReference type="EMBL" id="MBB2996801.1"/>
    </source>
</evidence>
<dbReference type="RefSeq" id="WP_183512371.1">
    <property type="nucleotide sequence ID" value="NZ_BAABGK010000111.1"/>
</dbReference>
<gene>
    <name evidence="1" type="ORF">E9229_003048</name>
</gene>
<dbReference type="AlphaFoldDB" id="A0A839QXW1"/>
<reference evidence="1 2" key="1">
    <citation type="submission" date="2020-08" db="EMBL/GenBank/DDBJ databases">
        <title>Sequencing the genomes of 1000 actinobacteria strains.</title>
        <authorList>
            <person name="Klenk H.-P."/>
        </authorList>
    </citation>
    <scope>NUCLEOTIDE SEQUENCE [LARGE SCALE GENOMIC DNA]</scope>
    <source>
        <strain evidence="1 2">DSM 22826</strain>
    </source>
</reference>
<comment type="caution">
    <text evidence="1">The sequence shown here is derived from an EMBL/GenBank/DDBJ whole genome shotgun (WGS) entry which is preliminary data.</text>
</comment>